<accession>A0ABQ7U1A6</accession>
<organism evidence="4 5">
    <name type="scientific">Solanum tuberosum</name>
    <name type="common">Potato</name>
    <dbReference type="NCBI Taxonomy" id="4113"/>
    <lineage>
        <taxon>Eukaryota</taxon>
        <taxon>Viridiplantae</taxon>
        <taxon>Streptophyta</taxon>
        <taxon>Embryophyta</taxon>
        <taxon>Tracheophyta</taxon>
        <taxon>Spermatophyta</taxon>
        <taxon>Magnoliopsida</taxon>
        <taxon>eudicotyledons</taxon>
        <taxon>Gunneridae</taxon>
        <taxon>Pentapetalae</taxon>
        <taxon>asterids</taxon>
        <taxon>lamiids</taxon>
        <taxon>Solanales</taxon>
        <taxon>Solanaceae</taxon>
        <taxon>Solanoideae</taxon>
        <taxon>Solaneae</taxon>
        <taxon>Solanum</taxon>
    </lineage>
</organism>
<feature type="region of interest" description="Disordered" evidence="2">
    <location>
        <begin position="101"/>
        <end position="123"/>
    </location>
</feature>
<proteinExistence type="predicted"/>
<dbReference type="InterPro" id="IPR036875">
    <property type="entry name" value="Znf_CCHC_sf"/>
</dbReference>
<keyword evidence="1" id="KW-0479">Metal-binding</keyword>
<evidence type="ECO:0000256" key="2">
    <source>
        <dbReference type="SAM" id="MobiDB-lite"/>
    </source>
</evidence>
<dbReference type="Gene3D" id="4.10.60.10">
    <property type="entry name" value="Zinc finger, CCHC-type"/>
    <property type="match status" value="1"/>
</dbReference>
<feature type="domain" description="CCHC-type" evidence="3">
    <location>
        <begin position="126"/>
        <end position="141"/>
    </location>
</feature>
<evidence type="ECO:0000313" key="5">
    <source>
        <dbReference type="Proteomes" id="UP000826656"/>
    </source>
</evidence>
<dbReference type="PROSITE" id="PS50158">
    <property type="entry name" value="ZF_CCHC"/>
    <property type="match status" value="1"/>
</dbReference>
<protein>
    <recommendedName>
        <fullName evidence="3">CCHC-type domain-containing protein</fullName>
    </recommendedName>
</protein>
<dbReference type="Proteomes" id="UP000826656">
    <property type="component" value="Unassembled WGS sequence"/>
</dbReference>
<evidence type="ECO:0000259" key="3">
    <source>
        <dbReference type="PROSITE" id="PS50158"/>
    </source>
</evidence>
<sequence>MDSVYLETKRVRRFFKGLIILIRLGVSQVVVSGDPLQNVVDVTKELEIRCDGVEQCEDKRACHLGDYGGAPPKSRGYLGGGYHSQSSRPIHAAIPTSEAGYAMHSSSTSVHTSQDSSHQPTSHRGCFECGDIGHLVRVCPRTRRGG</sequence>
<gene>
    <name evidence="4" type="ORF">KY290_033591</name>
</gene>
<evidence type="ECO:0000313" key="4">
    <source>
        <dbReference type="EMBL" id="KAH0740548.1"/>
    </source>
</evidence>
<keyword evidence="1" id="KW-0863">Zinc-finger</keyword>
<dbReference type="SUPFAM" id="SSF57756">
    <property type="entry name" value="Retrovirus zinc finger-like domains"/>
    <property type="match status" value="1"/>
</dbReference>
<comment type="caution">
    <text evidence="4">The sequence shown here is derived from an EMBL/GenBank/DDBJ whole genome shotgun (WGS) entry which is preliminary data.</text>
</comment>
<dbReference type="EMBL" id="JAIVGD010000026">
    <property type="protein sequence ID" value="KAH0740548.1"/>
    <property type="molecule type" value="Genomic_DNA"/>
</dbReference>
<name>A0ABQ7U1A6_SOLTU</name>
<keyword evidence="1" id="KW-0862">Zinc</keyword>
<feature type="compositionally biased region" description="Low complexity" evidence="2">
    <location>
        <begin position="104"/>
        <end position="119"/>
    </location>
</feature>
<reference evidence="4 5" key="1">
    <citation type="journal article" date="2021" name="bioRxiv">
        <title>Chromosome-scale and haplotype-resolved genome assembly of a tetraploid potato cultivar.</title>
        <authorList>
            <person name="Sun H."/>
            <person name="Jiao W.-B."/>
            <person name="Krause K."/>
            <person name="Campoy J.A."/>
            <person name="Goel M."/>
            <person name="Folz-Donahue K."/>
            <person name="Kukat C."/>
            <person name="Huettel B."/>
            <person name="Schneeberger K."/>
        </authorList>
    </citation>
    <scope>NUCLEOTIDE SEQUENCE [LARGE SCALE GENOMIC DNA]</scope>
    <source>
        <strain evidence="4">SolTubOtavaFocal</strain>
        <tissue evidence="4">Leaves</tissue>
    </source>
</reference>
<dbReference type="InterPro" id="IPR001878">
    <property type="entry name" value="Znf_CCHC"/>
</dbReference>
<evidence type="ECO:0000256" key="1">
    <source>
        <dbReference type="PROSITE-ProRule" id="PRU00047"/>
    </source>
</evidence>
<keyword evidence="5" id="KW-1185">Reference proteome</keyword>